<gene>
    <name evidence="1" type="ORF">LWC34_45910</name>
</gene>
<evidence type="ECO:0000313" key="1">
    <source>
        <dbReference type="EMBL" id="MCE7010093.1"/>
    </source>
</evidence>
<proteinExistence type="predicted"/>
<sequence length="151" mass="16767">MISWDYCGDRLITVFSPRQVRWLRRQLTDYQSRLDSALCGNRVDPALGVVLANLSGGLDYWLKRARSTAAMLLGDLPDCGGVIEMVDVARRVAWVWILQEIRILVSAQLGVSVGDASVKLDAWLAEIVETVAVAGDFLFVSDGLHDSHFLY</sequence>
<reference evidence="1 2" key="1">
    <citation type="submission" date="2021-12" db="EMBL/GenBank/DDBJ databases">
        <title>Genome sequence of Kibdelosporangium philippinense ATCC 49844.</title>
        <authorList>
            <person name="Fedorov E.A."/>
            <person name="Omeragic M."/>
            <person name="Shalygina K.F."/>
            <person name="Maclea K.S."/>
        </authorList>
    </citation>
    <scope>NUCLEOTIDE SEQUENCE [LARGE SCALE GENOMIC DNA]</scope>
    <source>
        <strain evidence="1 2">ATCC 49844</strain>
    </source>
</reference>
<accession>A0ABS8ZS83</accession>
<organism evidence="1 2">
    <name type="scientific">Kibdelosporangium philippinense</name>
    <dbReference type="NCBI Taxonomy" id="211113"/>
    <lineage>
        <taxon>Bacteria</taxon>
        <taxon>Bacillati</taxon>
        <taxon>Actinomycetota</taxon>
        <taxon>Actinomycetes</taxon>
        <taxon>Pseudonocardiales</taxon>
        <taxon>Pseudonocardiaceae</taxon>
        <taxon>Kibdelosporangium</taxon>
    </lineage>
</organism>
<evidence type="ECO:0000313" key="2">
    <source>
        <dbReference type="Proteomes" id="UP001521150"/>
    </source>
</evidence>
<name>A0ABS8ZS83_9PSEU</name>
<dbReference type="RefSeq" id="WP_233731555.1">
    <property type="nucleotide sequence ID" value="NZ_JAJVCN010000004.1"/>
</dbReference>
<dbReference type="Proteomes" id="UP001521150">
    <property type="component" value="Unassembled WGS sequence"/>
</dbReference>
<keyword evidence="2" id="KW-1185">Reference proteome</keyword>
<comment type="caution">
    <text evidence="1">The sequence shown here is derived from an EMBL/GenBank/DDBJ whole genome shotgun (WGS) entry which is preliminary data.</text>
</comment>
<dbReference type="EMBL" id="JAJVCN010000004">
    <property type="protein sequence ID" value="MCE7010093.1"/>
    <property type="molecule type" value="Genomic_DNA"/>
</dbReference>
<protein>
    <submittedName>
        <fullName evidence="1">Uncharacterized protein</fullName>
    </submittedName>
</protein>